<evidence type="ECO:0000313" key="2">
    <source>
        <dbReference type="EMBL" id="PLX17255.1"/>
    </source>
</evidence>
<dbReference type="AlphaFoldDB" id="A0A2N5ZF15"/>
<reference evidence="2 3" key="1">
    <citation type="submission" date="2017-11" db="EMBL/GenBank/DDBJ databases">
        <title>Genome-resolved metagenomics identifies genetic mobility, metabolic interactions, and unexpected diversity in perchlorate-reducing communities.</title>
        <authorList>
            <person name="Barnum T.P."/>
            <person name="Figueroa I.A."/>
            <person name="Carlstrom C.I."/>
            <person name="Lucas L.N."/>
            <person name="Engelbrektson A.L."/>
            <person name="Coates J.D."/>
        </authorList>
    </citation>
    <scope>NUCLEOTIDE SEQUENCE [LARGE SCALE GENOMIC DNA]</scope>
    <source>
        <strain evidence="2">BM706</strain>
    </source>
</reference>
<dbReference type="Proteomes" id="UP000234857">
    <property type="component" value="Unassembled WGS sequence"/>
</dbReference>
<evidence type="ECO:0000313" key="3">
    <source>
        <dbReference type="Proteomes" id="UP000234857"/>
    </source>
</evidence>
<dbReference type="Pfam" id="PF13411">
    <property type="entry name" value="MerR_1"/>
    <property type="match status" value="1"/>
</dbReference>
<dbReference type="SUPFAM" id="SSF46955">
    <property type="entry name" value="Putative DNA-binding domain"/>
    <property type="match status" value="1"/>
</dbReference>
<gene>
    <name evidence="2" type="ORF">C0601_08090</name>
</gene>
<name>A0A2N5ZF15_MUIH1</name>
<dbReference type="GO" id="GO:0006355">
    <property type="term" value="P:regulation of DNA-templated transcription"/>
    <property type="evidence" value="ECO:0007669"/>
    <property type="project" value="InterPro"/>
</dbReference>
<evidence type="ECO:0000259" key="1">
    <source>
        <dbReference type="PROSITE" id="PS50937"/>
    </source>
</evidence>
<comment type="caution">
    <text evidence="2">The sequence shown here is derived from an EMBL/GenBank/DDBJ whole genome shotgun (WGS) entry which is preliminary data.</text>
</comment>
<dbReference type="PROSITE" id="PS50937">
    <property type="entry name" value="HTH_MERR_2"/>
    <property type="match status" value="1"/>
</dbReference>
<dbReference type="Gene3D" id="1.10.1660.10">
    <property type="match status" value="1"/>
</dbReference>
<feature type="domain" description="HTH merR-type" evidence="1">
    <location>
        <begin position="6"/>
        <end position="78"/>
    </location>
</feature>
<sequence>MDKEILYTIGEVANLLNVNSSKIRFWLKKFPDYLTCTHTSGGQRRFKYEDLLRLKTILRLTVEEKLTLDGVQKRLLSDRTKRDKLRFMVSTVINDYESGVSTDTMVEKLSKII</sequence>
<dbReference type="SMART" id="SM00422">
    <property type="entry name" value="HTH_MERR"/>
    <property type="match status" value="1"/>
</dbReference>
<dbReference type="InterPro" id="IPR009061">
    <property type="entry name" value="DNA-bd_dom_put_sf"/>
</dbReference>
<dbReference type="EMBL" id="PKTG01000092">
    <property type="protein sequence ID" value="PLX17255.1"/>
    <property type="molecule type" value="Genomic_DNA"/>
</dbReference>
<organism evidence="2 3">
    <name type="scientific">Muiribacterium halophilum</name>
    <dbReference type="NCBI Taxonomy" id="2053465"/>
    <lineage>
        <taxon>Bacteria</taxon>
        <taxon>Candidatus Muiribacteriota</taxon>
        <taxon>Candidatus Muiribacteriia</taxon>
        <taxon>Candidatus Muiribacteriales</taxon>
        <taxon>Candidatus Muiribacteriaceae</taxon>
        <taxon>Candidatus Muiribacterium</taxon>
    </lineage>
</organism>
<accession>A0A2N5ZF15</accession>
<proteinExistence type="predicted"/>
<dbReference type="InterPro" id="IPR000551">
    <property type="entry name" value="MerR-type_HTH_dom"/>
</dbReference>
<protein>
    <recommendedName>
        <fullName evidence="1">HTH merR-type domain-containing protein</fullName>
    </recommendedName>
</protein>
<dbReference type="GO" id="GO:0003677">
    <property type="term" value="F:DNA binding"/>
    <property type="evidence" value="ECO:0007669"/>
    <property type="project" value="InterPro"/>
</dbReference>